<protein>
    <submittedName>
        <fullName evidence="1">Uncharacterized protein</fullName>
    </submittedName>
</protein>
<dbReference type="EMBL" id="JAHUTJ010074213">
    <property type="protein sequence ID" value="MED6293147.1"/>
    <property type="molecule type" value="Genomic_DNA"/>
</dbReference>
<comment type="caution">
    <text evidence="1">The sequence shown here is derived from an EMBL/GenBank/DDBJ whole genome shotgun (WGS) entry which is preliminary data.</text>
</comment>
<dbReference type="Proteomes" id="UP001352852">
    <property type="component" value="Unassembled WGS sequence"/>
</dbReference>
<proteinExistence type="predicted"/>
<evidence type="ECO:0000313" key="1">
    <source>
        <dbReference type="EMBL" id="MED6293147.1"/>
    </source>
</evidence>
<name>A0ABU7F115_9TELE</name>
<gene>
    <name evidence="1" type="ORF">CHARACLAT_007803</name>
</gene>
<keyword evidence="2" id="KW-1185">Reference proteome</keyword>
<reference evidence="1 2" key="1">
    <citation type="submission" date="2021-06" db="EMBL/GenBank/DDBJ databases">
        <authorList>
            <person name="Palmer J.M."/>
        </authorList>
    </citation>
    <scope>NUCLEOTIDE SEQUENCE [LARGE SCALE GENOMIC DNA]</scope>
    <source>
        <strain evidence="1 2">CL_MEX2019</strain>
        <tissue evidence="1">Muscle</tissue>
    </source>
</reference>
<organism evidence="1 2">
    <name type="scientific">Characodon lateralis</name>
    <dbReference type="NCBI Taxonomy" id="208331"/>
    <lineage>
        <taxon>Eukaryota</taxon>
        <taxon>Metazoa</taxon>
        <taxon>Chordata</taxon>
        <taxon>Craniata</taxon>
        <taxon>Vertebrata</taxon>
        <taxon>Euteleostomi</taxon>
        <taxon>Actinopterygii</taxon>
        <taxon>Neopterygii</taxon>
        <taxon>Teleostei</taxon>
        <taxon>Neoteleostei</taxon>
        <taxon>Acanthomorphata</taxon>
        <taxon>Ovalentaria</taxon>
        <taxon>Atherinomorphae</taxon>
        <taxon>Cyprinodontiformes</taxon>
        <taxon>Goodeidae</taxon>
        <taxon>Characodon</taxon>
    </lineage>
</organism>
<sequence length="107" mass="12178">MLAPSLFIYTCWFSHTVQQTVQAFRVCVCVLGQKGLGACVLLLNRWRGDWYKQPPDAADSSITHSSPPSPFCGMWEGKALCPDMSDKQYKRFQTLTDLFMDFILTPH</sequence>
<evidence type="ECO:0000313" key="2">
    <source>
        <dbReference type="Proteomes" id="UP001352852"/>
    </source>
</evidence>
<accession>A0ABU7F115</accession>